<sequence>MTATRTAAIAAIGGAAGLLSGLFGIGGGIILVPAFIAIAKLDPKTAAGTSLLAIVPLAVSGVASYALIGGSVDVVLAAGLAAGSVLGAPLGAKTLSIISREQARWAFLVFLVAVAISLVLTVPSRDGVFVPSVGALGAITGLGFVVGIVSGVLGIGGGVIVVPALVLAFGISDLVAKGSSLLMIIATGLSGTIANARLRQFDASTALIAGTAAALTAPIGALGAAWLSPVAANIAFAGLLMVIGATTLRGLLRERRKQRAGGKESN</sequence>
<evidence type="ECO:0000256" key="2">
    <source>
        <dbReference type="ARBA" id="ARBA00009142"/>
    </source>
</evidence>
<reference evidence="7 8" key="1">
    <citation type="submission" date="2022-04" db="EMBL/GenBank/DDBJ databases">
        <title>Human microbiome associated bacterial genomes.</title>
        <authorList>
            <person name="Sandstrom S."/>
            <person name="Salamzade R."/>
            <person name="Kalan L.R."/>
        </authorList>
    </citation>
    <scope>NUCLEOTIDE SEQUENCE [LARGE SCALE GENOMIC DNA]</scope>
    <source>
        <strain evidence="8">p3-SID1799</strain>
    </source>
</reference>
<feature type="transmembrane region" description="Helical" evidence="6">
    <location>
        <begin position="128"/>
        <end position="146"/>
    </location>
</feature>
<keyword evidence="3 6" id="KW-0812">Transmembrane</keyword>
<dbReference type="Pfam" id="PF01925">
    <property type="entry name" value="TauE"/>
    <property type="match status" value="2"/>
</dbReference>
<evidence type="ECO:0000256" key="3">
    <source>
        <dbReference type="ARBA" id="ARBA00022692"/>
    </source>
</evidence>
<dbReference type="InterPro" id="IPR002781">
    <property type="entry name" value="TM_pro_TauE-like"/>
</dbReference>
<keyword evidence="6" id="KW-1003">Cell membrane</keyword>
<dbReference type="PANTHER" id="PTHR43701:SF2">
    <property type="entry name" value="MEMBRANE TRANSPORTER PROTEIN YJNA-RELATED"/>
    <property type="match status" value="1"/>
</dbReference>
<evidence type="ECO:0000256" key="4">
    <source>
        <dbReference type="ARBA" id="ARBA00022989"/>
    </source>
</evidence>
<dbReference type="InterPro" id="IPR051598">
    <property type="entry name" value="TSUP/Inactive_protease-like"/>
</dbReference>
<dbReference type="PANTHER" id="PTHR43701">
    <property type="entry name" value="MEMBRANE TRANSPORTER PROTEIN MJ0441-RELATED"/>
    <property type="match status" value="1"/>
</dbReference>
<comment type="subcellular location">
    <subcellularLocation>
        <location evidence="6">Cell membrane</location>
        <topology evidence="6">Multi-pass membrane protein</topology>
    </subcellularLocation>
    <subcellularLocation>
        <location evidence="1">Membrane</location>
        <topology evidence="1">Multi-pass membrane protein</topology>
    </subcellularLocation>
</comment>
<comment type="caution">
    <text evidence="7">The sequence shown here is derived from an EMBL/GenBank/DDBJ whole genome shotgun (WGS) entry which is preliminary data.</text>
</comment>
<evidence type="ECO:0000313" key="8">
    <source>
        <dbReference type="Proteomes" id="UP001525379"/>
    </source>
</evidence>
<feature type="transmembrane region" description="Helical" evidence="6">
    <location>
        <begin position="6"/>
        <end position="39"/>
    </location>
</feature>
<name>A0ABT2HV38_9MICO</name>
<keyword evidence="5 6" id="KW-0472">Membrane</keyword>
<comment type="similarity">
    <text evidence="2 6">Belongs to the 4-toluene sulfonate uptake permease (TSUP) (TC 2.A.102) family.</text>
</comment>
<proteinExistence type="inferred from homology"/>
<evidence type="ECO:0000313" key="7">
    <source>
        <dbReference type="EMBL" id="MCT2042178.1"/>
    </source>
</evidence>
<organism evidence="7 8">
    <name type="scientific">Pseudoclavibacter albus</name>
    <dbReference type="NCBI Taxonomy" id="272241"/>
    <lineage>
        <taxon>Bacteria</taxon>
        <taxon>Bacillati</taxon>
        <taxon>Actinomycetota</taxon>
        <taxon>Actinomycetes</taxon>
        <taxon>Micrococcales</taxon>
        <taxon>Microbacteriaceae</taxon>
        <taxon>Pseudoclavibacter</taxon>
    </lineage>
</organism>
<accession>A0ABT2HV38</accession>
<evidence type="ECO:0000256" key="1">
    <source>
        <dbReference type="ARBA" id="ARBA00004141"/>
    </source>
</evidence>
<feature type="transmembrane region" description="Helical" evidence="6">
    <location>
        <begin position="153"/>
        <end position="172"/>
    </location>
</feature>
<feature type="transmembrane region" description="Helical" evidence="6">
    <location>
        <begin position="74"/>
        <end position="92"/>
    </location>
</feature>
<keyword evidence="4 6" id="KW-1133">Transmembrane helix</keyword>
<dbReference type="EMBL" id="JALXSQ010000005">
    <property type="protein sequence ID" value="MCT2042178.1"/>
    <property type="molecule type" value="Genomic_DNA"/>
</dbReference>
<gene>
    <name evidence="7" type="ORF">M3D15_02310</name>
</gene>
<protein>
    <recommendedName>
        <fullName evidence="6">Probable membrane transporter protein</fullName>
    </recommendedName>
</protein>
<evidence type="ECO:0000256" key="5">
    <source>
        <dbReference type="ARBA" id="ARBA00023136"/>
    </source>
</evidence>
<evidence type="ECO:0000256" key="6">
    <source>
        <dbReference type="RuleBase" id="RU363041"/>
    </source>
</evidence>
<feature type="transmembrane region" description="Helical" evidence="6">
    <location>
        <begin position="51"/>
        <end position="68"/>
    </location>
</feature>
<feature type="transmembrane region" description="Helical" evidence="6">
    <location>
        <begin position="205"/>
        <end position="228"/>
    </location>
</feature>
<feature type="transmembrane region" description="Helical" evidence="6">
    <location>
        <begin position="234"/>
        <end position="252"/>
    </location>
</feature>
<feature type="transmembrane region" description="Helical" evidence="6">
    <location>
        <begin position="104"/>
        <end position="122"/>
    </location>
</feature>
<dbReference type="RefSeq" id="WP_260103801.1">
    <property type="nucleotide sequence ID" value="NZ_JALXSQ010000005.1"/>
</dbReference>
<dbReference type="Proteomes" id="UP001525379">
    <property type="component" value="Unassembled WGS sequence"/>
</dbReference>
<keyword evidence="8" id="KW-1185">Reference proteome</keyword>
<feature type="transmembrane region" description="Helical" evidence="6">
    <location>
        <begin position="178"/>
        <end position="198"/>
    </location>
</feature>